<feature type="transmembrane region" description="Helical" evidence="9">
    <location>
        <begin position="94"/>
        <end position="115"/>
    </location>
</feature>
<reference evidence="12" key="2">
    <citation type="journal article" date="2021" name="PeerJ">
        <title>Extensive microbial diversity within the chicken gut microbiome revealed by metagenomics and culture.</title>
        <authorList>
            <person name="Gilroy R."/>
            <person name="Ravi A."/>
            <person name="Getino M."/>
            <person name="Pursley I."/>
            <person name="Horton D.L."/>
            <person name="Alikhan N.F."/>
            <person name="Baker D."/>
            <person name="Gharbi K."/>
            <person name="Hall N."/>
            <person name="Watson M."/>
            <person name="Adriaenssens E.M."/>
            <person name="Foster-Nyarko E."/>
            <person name="Jarju S."/>
            <person name="Secka A."/>
            <person name="Antonio M."/>
            <person name="Oren A."/>
            <person name="Chaudhuri R.R."/>
            <person name="La Ragione R."/>
            <person name="Hildebrand F."/>
            <person name="Pallen M.J."/>
        </authorList>
    </citation>
    <scope>NUCLEOTIDE SEQUENCE</scope>
    <source>
        <strain evidence="12">17073</strain>
    </source>
</reference>
<dbReference type="GO" id="GO:0005886">
    <property type="term" value="C:plasma membrane"/>
    <property type="evidence" value="ECO:0007669"/>
    <property type="project" value="TreeGrafter"/>
</dbReference>
<dbReference type="PANTHER" id="PTHR22777">
    <property type="entry name" value="HEMOLYSIN-RELATED"/>
    <property type="match status" value="1"/>
</dbReference>
<evidence type="ECO:0000256" key="1">
    <source>
        <dbReference type="ARBA" id="ARBA00004141"/>
    </source>
</evidence>
<evidence type="ECO:0000256" key="2">
    <source>
        <dbReference type="ARBA" id="ARBA00022692"/>
    </source>
</evidence>
<evidence type="ECO:0000256" key="9">
    <source>
        <dbReference type="SAM" id="Phobius"/>
    </source>
</evidence>
<dbReference type="SUPFAM" id="SSF54631">
    <property type="entry name" value="CBS-domain pair"/>
    <property type="match status" value="1"/>
</dbReference>
<dbReference type="Proteomes" id="UP000824076">
    <property type="component" value="Unassembled WGS sequence"/>
</dbReference>
<evidence type="ECO:0000256" key="8">
    <source>
        <dbReference type="PROSITE-ProRule" id="PRU01193"/>
    </source>
</evidence>
<keyword evidence="6 8" id="KW-0472">Membrane</keyword>
<dbReference type="InterPro" id="IPR000644">
    <property type="entry name" value="CBS_dom"/>
</dbReference>
<organism evidence="12 13">
    <name type="scientific">Candidatus Limisoma intestinavium</name>
    <dbReference type="NCBI Taxonomy" id="2840856"/>
    <lineage>
        <taxon>Bacteria</taxon>
        <taxon>Pseudomonadati</taxon>
        <taxon>Bacteroidota</taxon>
        <taxon>Bacteroidia</taxon>
        <taxon>Bacteroidales</taxon>
        <taxon>Candidatus Limisoma</taxon>
    </lineage>
</organism>
<dbReference type="Pfam" id="PF03471">
    <property type="entry name" value="CorC_HlyC"/>
    <property type="match status" value="1"/>
</dbReference>
<evidence type="ECO:0000256" key="5">
    <source>
        <dbReference type="ARBA" id="ARBA00023122"/>
    </source>
</evidence>
<evidence type="ECO:0000313" key="12">
    <source>
        <dbReference type="EMBL" id="HIU38413.1"/>
    </source>
</evidence>
<accession>A0A9D1LF71</accession>
<feature type="domain" description="CBS" evidence="10">
    <location>
        <begin position="220"/>
        <end position="283"/>
    </location>
</feature>
<dbReference type="Pfam" id="PF01595">
    <property type="entry name" value="CNNM"/>
    <property type="match status" value="1"/>
</dbReference>
<dbReference type="PANTHER" id="PTHR22777:SF17">
    <property type="entry name" value="UPF0053 PROTEIN SLL0260"/>
    <property type="match status" value="1"/>
</dbReference>
<dbReference type="InterPro" id="IPR005170">
    <property type="entry name" value="Transptr-assoc_dom"/>
</dbReference>
<feature type="domain" description="CNNM transmembrane" evidence="11">
    <location>
        <begin position="1"/>
        <end position="191"/>
    </location>
</feature>
<feature type="transmembrane region" description="Helical" evidence="9">
    <location>
        <begin position="127"/>
        <end position="149"/>
    </location>
</feature>
<dbReference type="InterPro" id="IPR002550">
    <property type="entry name" value="CNNM"/>
</dbReference>
<evidence type="ECO:0000256" key="3">
    <source>
        <dbReference type="ARBA" id="ARBA00022737"/>
    </source>
</evidence>
<dbReference type="Gene3D" id="3.30.465.10">
    <property type="match status" value="1"/>
</dbReference>
<dbReference type="CDD" id="cd04590">
    <property type="entry name" value="CBS_pair_CorC_HlyC_assoc"/>
    <property type="match status" value="1"/>
</dbReference>
<name>A0A9D1LF71_9BACT</name>
<protein>
    <submittedName>
        <fullName evidence="12">HlyC/CorC family transporter</fullName>
    </submittedName>
</protein>
<keyword evidence="2 8" id="KW-0812">Transmembrane</keyword>
<dbReference type="InterPro" id="IPR044751">
    <property type="entry name" value="Ion_transp-like_CBS"/>
</dbReference>
<sequence length="429" mass="48602">MDIHSALVVVLVSIVLSAFFSGMEIAFASSNRIRAGVDARKQGISNRIVNMFYRRPDMFMSAMLVGYHITIVVCALGLAELASAWFVRYSGNEAIRLILQLLTITAIIFVGVDFLPKTAFRINPNLSLRYCAVPLYVVYLVIYPISWAFSALSRLLMKLFGAKSVAEHSPLLSVNELDDYIQQSMEESKEDSVAAKEIEHEVKIFRNALDFSDTLLRDCMIPRNEIVAVDLGTTDREQLQRKFTESGLSKIIVYDGEIDNVVGYIHVNELFDVGVDWKSRIKSLEFAPESMLANTMMRKMLSEKKSMAIIVDEFGGTGGLVTLEDLVEEIFGDFEDEHDRRRIVEEQIGDNVFKFSGRIEIELINEKYQLSIPESEEYQTLAGYILSHLGNMPEQNDSFEIDGLKFTILRKSATRIEIVRVEKLRASQE</sequence>
<dbReference type="InterPro" id="IPR046342">
    <property type="entry name" value="CBS_dom_sf"/>
</dbReference>
<evidence type="ECO:0000259" key="11">
    <source>
        <dbReference type="PROSITE" id="PS51846"/>
    </source>
</evidence>
<dbReference type="InterPro" id="IPR016169">
    <property type="entry name" value="FAD-bd_PCMH_sub2"/>
</dbReference>
<dbReference type="Gene3D" id="3.10.580.10">
    <property type="entry name" value="CBS-domain"/>
    <property type="match status" value="1"/>
</dbReference>
<dbReference type="PROSITE" id="PS51371">
    <property type="entry name" value="CBS"/>
    <property type="match status" value="1"/>
</dbReference>
<feature type="transmembrane region" description="Helical" evidence="9">
    <location>
        <begin position="59"/>
        <end position="82"/>
    </location>
</feature>
<evidence type="ECO:0000256" key="4">
    <source>
        <dbReference type="ARBA" id="ARBA00022989"/>
    </source>
</evidence>
<comment type="subcellular location">
    <subcellularLocation>
        <location evidence="1">Membrane</location>
        <topology evidence="1">Multi-pass membrane protein</topology>
    </subcellularLocation>
</comment>
<dbReference type="AlphaFoldDB" id="A0A9D1LF71"/>
<dbReference type="PROSITE" id="PS51846">
    <property type="entry name" value="CNNM"/>
    <property type="match status" value="1"/>
</dbReference>
<keyword evidence="4 8" id="KW-1133">Transmembrane helix</keyword>
<keyword evidence="3" id="KW-0677">Repeat</keyword>
<dbReference type="SUPFAM" id="SSF56176">
    <property type="entry name" value="FAD-binding/transporter-associated domain-like"/>
    <property type="match status" value="1"/>
</dbReference>
<dbReference type="SMART" id="SM01091">
    <property type="entry name" value="CorC_HlyC"/>
    <property type="match status" value="1"/>
</dbReference>
<proteinExistence type="predicted"/>
<keyword evidence="5 7" id="KW-0129">CBS domain</keyword>
<evidence type="ECO:0000256" key="6">
    <source>
        <dbReference type="ARBA" id="ARBA00023136"/>
    </source>
</evidence>
<dbReference type="EMBL" id="DVMS01000050">
    <property type="protein sequence ID" value="HIU38413.1"/>
    <property type="molecule type" value="Genomic_DNA"/>
</dbReference>
<reference evidence="12" key="1">
    <citation type="submission" date="2020-10" db="EMBL/GenBank/DDBJ databases">
        <authorList>
            <person name="Gilroy R."/>
        </authorList>
    </citation>
    <scope>NUCLEOTIDE SEQUENCE</scope>
    <source>
        <strain evidence="12">17073</strain>
    </source>
</reference>
<dbReference type="InterPro" id="IPR036318">
    <property type="entry name" value="FAD-bd_PCMH-like_sf"/>
</dbReference>
<dbReference type="GO" id="GO:0050660">
    <property type="term" value="F:flavin adenine dinucleotide binding"/>
    <property type="evidence" value="ECO:0007669"/>
    <property type="project" value="InterPro"/>
</dbReference>
<evidence type="ECO:0000313" key="13">
    <source>
        <dbReference type="Proteomes" id="UP000824076"/>
    </source>
</evidence>
<evidence type="ECO:0000256" key="7">
    <source>
        <dbReference type="PROSITE-ProRule" id="PRU00703"/>
    </source>
</evidence>
<evidence type="ECO:0000259" key="10">
    <source>
        <dbReference type="PROSITE" id="PS51371"/>
    </source>
</evidence>
<gene>
    <name evidence="12" type="ORF">IAD18_01955</name>
</gene>
<comment type="caution">
    <text evidence="12">The sequence shown here is derived from an EMBL/GenBank/DDBJ whole genome shotgun (WGS) entry which is preliminary data.</text>
</comment>